<keyword evidence="2" id="KW-0812">Transmembrane</keyword>
<dbReference type="eggNOG" id="ENOG50335RG">
    <property type="taxonomic scope" value="Bacteria"/>
</dbReference>
<reference evidence="3 4" key="1">
    <citation type="submission" date="2012-01" db="EMBL/GenBank/DDBJ databases">
        <title>Complete sequence of chromosome of Clostridium pasteurianum BC1.</title>
        <authorList>
            <consortium name="US DOE Joint Genome Institute"/>
            <person name="Lucas S."/>
            <person name="Han J."/>
            <person name="Lapidus A."/>
            <person name="Cheng J.-F."/>
            <person name="Goodwin L."/>
            <person name="Pitluck S."/>
            <person name="Peters L."/>
            <person name="Mikhailova N."/>
            <person name="Teshima H."/>
            <person name="Detter J.C."/>
            <person name="Han C."/>
            <person name="Tapia R."/>
            <person name="Land M."/>
            <person name="Hauser L."/>
            <person name="Kyrpides N."/>
            <person name="Ivanova N."/>
            <person name="Pagani I."/>
            <person name="Dunn J."/>
            <person name="Taghavi S."/>
            <person name="Francis A."/>
            <person name="van der Lelie D."/>
            <person name="Woyke T."/>
        </authorList>
    </citation>
    <scope>NUCLEOTIDE SEQUENCE [LARGE SCALE GENOMIC DNA]</scope>
    <source>
        <strain evidence="3 4">BC1</strain>
    </source>
</reference>
<evidence type="ECO:0000256" key="2">
    <source>
        <dbReference type="SAM" id="Phobius"/>
    </source>
</evidence>
<feature type="region of interest" description="Disordered" evidence="1">
    <location>
        <begin position="85"/>
        <end position="104"/>
    </location>
</feature>
<evidence type="ECO:0000256" key="1">
    <source>
        <dbReference type="SAM" id="MobiDB-lite"/>
    </source>
</evidence>
<name>R4JYP0_CLOPA</name>
<protein>
    <submittedName>
        <fullName evidence="3">Uncharacterized protein</fullName>
    </submittedName>
</protein>
<dbReference type="AlphaFoldDB" id="R4JYP0"/>
<dbReference type="HOGENOM" id="CLU_169506_1_0_9"/>
<evidence type="ECO:0000313" key="3">
    <source>
        <dbReference type="EMBL" id="AGK95418.1"/>
    </source>
</evidence>
<accession>R4JYP0</accession>
<gene>
    <name evidence="3" type="ORF">Clopa_0356</name>
</gene>
<feature type="transmembrane region" description="Helical" evidence="2">
    <location>
        <begin position="6"/>
        <end position="26"/>
    </location>
</feature>
<keyword evidence="4" id="KW-1185">Reference proteome</keyword>
<keyword evidence="2" id="KW-1133">Transmembrane helix</keyword>
<dbReference type="OrthoDB" id="2087365at2"/>
<dbReference type="PATRIC" id="fig|86416.3.peg.334"/>
<dbReference type="Proteomes" id="UP000013523">
    <property type="component" value="Chromosome"/>
</dbReference>
<dbReference type="RefSeq" id="WP_015613745.1">
    <property type="nucleotide sequence ID" value="NC_021182.1"/>
</dbReference>
<sequence>MDNATIGLICTVIGAVLGVVGTITGMRKASKENEKDIENKAEKSAECNTRIETKLDYIGKDVKDIKYDIRTHEARMGSIEERVTRVEESAKSAHKRLDGIEREE</sequence>
<proteinExistence type="predicted"/>
<dbReference type="STRING" id="86416.Clopa_0356"/>
<keyword evidence="2" id="KW-0472">Membrane</keyword>
<evidence type="ECO:0000313" key="4">
    <source>
        <dbReference type="Proteomes" id="UP000013523"/>
    </source>
</evidence>
<dbReference type="EMBL" id="CP003261">
    <property type="protein sequence ID" value="AGK95418.1"/>
    <property type="molecule type" value="Genomic_DNA"/>
</dbReference>
<dbReference type="KEGG" id="cpas:Clopa_0356"/>
<dbReference type="Gene3D" id="1.20.5.340">
    <property type="match status" value="1"/>
</dbReference>
<organism evidence="3 4">
    <name type="scientific">Clostridium pasteurianum BC1</name>
    <dbReference type="NCBI Taxonomy" id="86416"/>
    <lineage>
        <taxon>Bacteria</taxon>
        <taxon>Bacillati</taxon>
        <taxon>Bacillota</taxon>
        <taxon>Clostridia</taxon>
        <taxon>Eubacteriales</taxon>
        <taxon>Clostridiaceae</taxon>
        <taxon>Clostridium</taxon>
    </lineage>
</organism>